<reference evidence="3" key="2">
    <citation type="submission" date="2020-09" db="EMBL/GenBank/DDBJ databases">
        <authorList>
            <person name="Sun Q."/>
            <person name="Zhou Y."/>
        </authorList>
    </citation>
    <scope>NUCLEOTIDE SEQUENCE</scope>
    <source>
        <strain evidence="3">CGMCC 1.16012</strain>
    </source>
</reference>
<proteinExistence type="predicted"/>
<dbReference type="RefSeq" id="WP_095595095.1">
    <property type="nucleotide sequence ID" value="NZ_BMKN01000002.1"/>
</dbReference>
<dbReference type="AlphaFoldDB" id="A0A917EJ77"/>
<sequence>MRHFWFKLITVLSLVFSSPAFALEEGKVFQTVVPLYSEDAPCSPEFAEPFWARKSVANPADDYVVRYSRFSCVIGDSGAILIAPGRTEPAYEYLETALDFIALGYGPIYAVDHRGQGLSPRMLKDPLKGHVARFEDYISDLDVVVSAMQADLSALGAPADYPRFFTSNSLGGAIGIGYFQTNGAETPFAAAALLGPMIHVNYISFVDTDATWLALRTFSEFGANSQANLRCGVLSWFNTEKCAEYANEADFGPYVTGSRSFVPDTESIMTHSRTRYDLRTHMWDAFDWAKIAAEEYAEGEFWTGPQLGGSTNGWVKEASRFNRQMRKSKNLEKMPDMPVLLMTGTRDLRAYRQFRSGSGKEPDLKRHSDFCDDMNAESLVTFGNYNCLFIPIKGAFHELYKERDAERSVAISAVDWFFRMSTRLPR</sequence>
<accession>A0A917EJ77</accession>
<evidence type="ECO:0000259" key="2">
    <source>
        <dbReference type="Pfam" id="PF12146"/>
    </source>
</evidence>
<keyword evidence="4" id="KW-1185">Reference proteome</keyword>
<feature type="signal peptide" evidence="1">
    <location>
        <begin position="1"/>
        <end position="22"/>
    </location>
</feature>
<comment type="caution">
    <text evidence="3">The sequence shown here is derived from an EMBL/GenBank/DDBJ whole genome shotgun (WGS) entry which is preliminary data.</text>
</comment>
<dbReference type="EMBL" id="BMKN01000002">
    <property type="protein sequence ID" value="GGE49871.1"/>
    <property type="molecule type" value="Genomic_DNA"/>
</dbReference>
<dbReference type="Pfam" id="PF12146">
    <property type="entry name" value="Hydrolase_4"/>
    <property type="match status" value="1"/>
</dbReference>
<dbReference type="InterPro" id="IPR029058">
    <property type="entry name" value="AB_hydrolase_fold"/>
</dbReference>
<gene>
    <name evidence="3" type="primary">pldB</name>
    <name evidence="3" type="ORF">GCM10011517_17040</name>
</gene>
<dbReference type="OrthoDB" id="9788260at2"/>
<evidence type="ECO:0000313" key="4">
    <source>
        <dbReference type="Proteomes" id="UP000606730"/>
    </source>
</evidence>
<evidence type="ECO:0000313" key="3">
    <source>
        <dbReference type="EMBL" id="GGE49871.1"/>
    </source>
</evidence>
<dbReference type="InterPro" id="IPR022742">
    <property type="entry name" value="Hydrolase_4"/>
</dbReference>
<name>A0A917EJ77_9RHOB</name>
<dbReference type="SUPFAM" id="SSF53474">
    <property type="entry name" value="alpha/beta-Hydrolases"/>
    <property type="match status" value="1"/>
</dbReference>
<reference evidence="3" key="1">
    <citation type="journal article" date="2014" name="Int. J. Syst. Evol. Microbiol.">
        <title>Complete genome sequence of Corynebacterium casei LMG S-19264T (=DSM 44701T), isolated from a smear-ripened cheese.</title>
        <authorList>
            <consortium name="US DOE Joint Genome Institute (JGI-PGF)"/>
            <person name="Walter F."/>
            <person name="Albersmeier A."/>
            <person name="Kalinowski J."/>
            <person name="Ruckert C."/>
        </authorList>
    </citation>
    <scope>NUCLEOTIDE SEQUENCE</scope>
    <source>
        <strain evidence="3">CGMCC 1.16012</strain>
    </source>
</reference>
<protein>
    <submittedName>
        <fullName evidence="3">Lysophospholipase L2</fullName>
    </submittedName>
</protein>
<organism evidence="3 4">
    <name type="scientific">Actibacterium pelagium</name>
    <dbReference type="NCBI Taxonomy" id="2029103"/>
    <lineage>
        <taxon>Bacteria</taxon>
        <taxon>Pseudomonadati</taxon>
        <taxon>Pseudomonadota</taxon>
        <taxon>Alphaproteobacteria</taxon>
        <taxon>Rhodobacterales</taxon>
        <taxon>Roseobacteraceae</taxon>
        <taxon>Actibacterium</taxon>
    </lineage>
</organism>
<feature type="domain" description="Serine aminopeptidase S33" evidence="2">
    <location>
        <begin position="78"/>
        <end position="223"/>
    </location>
</feature>
<dbReference type="Proteomes" id="UP000606730">
    <property type="component" value="Unassembled WGS sequence"/>
</dbReference>
<keyword evidence="1" id="KW-0732">Signal</keyword>
<dbReference type="Gene3D" id="3.40.50.1820">
    <property type="entry name" value="alpha/beta hydrolase"/>
    <property type="match status" value="1"/>
</dbReference>
<evidence type="ECO:0000256" key="1">
    <source>
        <dbReference type="SAM" id="SignalP"/>
    </source>
</evidence>
<feature type="chain" id="PRO_5037272859" evidence="1">
    <location>
        <begin position="23"/>
        <end position="426"/>
    </location>
</feature>